<organism evidence="1 2">
    <name type="scientific">Draconibacterium sediminis</name>
    <dbReference type="NCBI Taxonomy" id="1544798"/>
    <lineage>
        <taxon>Bacteria</taxon>
        <taxon>Pseudomonadati</taxon>
        <taxon>Bacteroidota</taxon>
        <taxon>Bacteroidia</taxon>
        <taxon>Marinilabiliales</taxon>
        <taxon>Prolixibacteraceae</taxon>
        <taxon>Draconibacterium</taxon>
    </lineage>
</organism>
<gene>
    <name evidence="1" type="ORF">LH29_19855</name>
</gene>
<dbReference type="AlphaFoldDB" id="A0A0D8J7C4"/>
<dbReference type="Proteomes" id="UP000032544">
    <property type="component" value="Unassembled WGS sequence"/>
</dbReference>
<proteinExistence type="predicted"/>
<name>A0A0D8J7C4_9BACT</name>
<evidence type="ECO:0000313" key="2">
    <source>
        <dbReference type="Proteomes" id="UP000032544"/>
    </source>
</evidence>
<dbReference type="RefSeq" id="WP_045032734.1">
    <property type="nucleotide sequence ID" value="NZ_JRHC01000005.1"/>
</dbReference>
<dbReference type="EMBL" id="JRHC01000005">
    <property type="protein sequence ID" value="KJF42777.1"/>
    <property type="molecule type" value="Genomic_DNA"/>
</dbReference>
<evidence type="ECO:0000313" key="1">
    <source>
        <dbReference type="EMBL" id="KJF42777.1"/>
    </source>
</evidence>
<keyword evidence="2" id="KW-1185">Reference proteome</keyword>
<reference evidence="1 2" key="1">
    <citation type="submission" date="2014-09" db="EMBL/GenBank/DDBJ databases">
        <title>Draft Genome Sequence of Draconibacterium sp. JN14CK-3.</title>
        <authorList>
            <person name="Dong C."/>
            <person name="Lai Q."/>
            <person name="Shao Z."/>
        </authorList>
    </citation>
    <scope>NUCLEOTIDE SEQUENCE [LARGE SCALE GENOMIC DNA]</scope>
    <source>
        <strain evidence="1 2">JN14CK-3</strain>
    </source>
</reference>
<accession>A0A0D8J7C4</accession>
<comment type="caution">
    <text evidence="1">The sequence shown here is derived from an EMBL/GenBank/DDBJ whole genome shotgun (WGS) entry which is preliminary data.</text>
</comment>
<protein>
    <submittedName>
        <fullName evidence="1">Uncharacterized protein</fullName>
    </submittedName>
</protein>
<sequence>MDTRDYGERSRAYKRMINGEFDLNSGERIPRWLCLGVSEQNNKKVLNGIGFLVSSAARSFNFGDWDIHSPNEKAIFSINQTSKYPG</sequence>